<organism evidence="2 3">
    <name type="scientific">Aduncisulcus paluster</name>
    <dbReference type="NCBI Taxonomy" id="2918883"/>
    <lineage>
        <taxon>Eukaryota</taxon>
        <taxon>Metamonada</taxon>
        <taxon>Carpediemonas-like organisms</taxon>
        <taxon>Aduncisulcus</taxon>
    </lineage>
</organism>
<sequence length="94" mass="11134">MPLLHSVAFSHHDSYADICVSSIKVACHIMVAVVPDLLKIRMMNMLYVSMCSLTALEERGYWRKLGREHRKRIAQEEEEKKHKKRKKEKKKNIR</sequence>
<accession>A0ABQ5KGU7</accession>
<reference evidence="2" key="1">
    <citation type="submission" date="2022-03" db="EMBL/GenBank/DDBJ databases">
        <title>Draft genome sequence of Aduncisulcus paluster, a free-living microaerophilic Fornicata.</title>
        <authorList>
            <person name="Yuyama I."/>
            <person name="Kume K."/>
            <person name="Tamura T."/>
            <person name="Inagaki Y."/>
            <person name="Hashimoto T."/>
        </authorList>
    </citation>
    <scope>NUCLEOTIDE SEQUENCE</scope>
    <source>
        <strain evidence="2">NY0171</strain>
    </source>
</reference>
<feature type="region of interest" description="Disordered" evidence="1">
    <location>
        <begin position="72"/>
        <end position="94"/>
    </location>
</feature>
<proteinExistence type="predicted"/>
<dbReference type="Proteomes" id="UP001057375">
    <property type="component" value="Unassembled WGS sequence"/>
</dbReference>
<keyword evidence="3" id="KW-1185">Reference proteome</keyword>
<evidence type="ECO:0000256" key="1">
    <source>
        <dbReference type="SAM" id="MobiDB-lite"/>
    </source>
</evidence>
<feature type="non-terminal residue" evidence="2">
    <location>
        <position position="94"/>
    </location>
</feature>
<feature type="compositionally biased region" description="Basic residues" evidence="1">
    <location>
        <begin position="81"/>
        <end position="94"/>
    </location>
</feature>
<protein>
    <submittedName>
        <fullName evidence="2">Uncharacterized protein</fullName>
    </submittedName>
</protein>
<evidence type="ECO:0000313" key="2">
    <source>
        <dbReference type="EMBL" id="GKT30509.1"/>
    </source>
</evidence>
<dbReference type="EMBL" id="BQXS01008837">
    <property type="protein sequence ID" value="GKT30509.1"/>
    <property type="molecule type" value="Genomic_DNA"/>
</dbReference>
<comment type="caution">
    <text evidence="2">The sequence shown here is derived from an EMBL/GenBank/DDBJ whole genome shotgun (WGS) entry which is preliminary data.</text>
</comment>
<name>A0ABQ5KGU7_9EUKA</name>
<evidence type="ECO:0000313" key="3">
    <source>
        <dbReference type="Proteomes" id="UP001057375"/>
    </source>
</evidence>
<gene>
    <name evidence="2" type="ORF">ADUPG1_005526</name>
</gene>